<keyword evidence="8 11" id="KW-1133">Transmembrane helix</keyword>
<dbReference type="GO" id="GO:0006506">
    <property type="term" value="P:GPI anchor biosynthetic process"/>
    <property type="evidence" value="ECO:0007669"/>
    <property type="project" value="UniProtKB-UniPathway"/>
</dbReference>
<dbReference type="GO" id="GO:0000030">
    <property type="term" value="F:mannosyltransferase activity"/>
    <property type="evidence" value="ECO:0007669"/>
    <property type="project" value="TreeGrafter"/>
</dbReference>
<keyword evidence="7 11" id="KW-0256">Endoplasmic reticulum</keyword>
<evidence type="ECO:0000256" key="1">
    <source>
        <dbReference type="ARBA" id="ARBA00004643"/>
    </source>
</evidence>
<proteinExistence type="inferred from homology"/>
<evidence type="ECO:0000313" key="13">
    <source>
        <dbReference type="Proteomes" id="UP000443090"/>
    </source>
</evidence>
<protein>
    <recommendedName>
        <fullName evidence="4 11">Protein PBN1</fullName>
    </recommendedName>
</protein>
<organism evidence="12 13">
    <name type="scientific">Lachnellula occidentalis</name>
    <dbReference type="NCBI Taxonomy" id="215460"/>
    <lineage>
        <taxon>Eukaryota</taxon>
        <taxon>Fungi</taxon>
        <taxon>Dikarya</taxon>
        <taxon>Ascomycota</taxon>
        <taxon>Pezizomycotina</taxon>
        <taxon>Leotiomycetes</taxon>
        <taxon>Helotiales</taxon>
        <taxon>Lachnaceae</taxon>
        <taxon>Lachnellula</taxon>
    </lineage>
</organism>
<feature type="transmembrane region" description="Helical" evidence="11">
    <location>
        <begin position="471"/>
        <end position="492"/>
    </location>
</feature>
<dbReference type="Pfam" id="PF08320">
    <property type="entry name" value="PIG-X"/>
    <property type="match status" value="1"/>
</dbReference>
<comment type="similarity">
    <text evidence="3 11">Belongs to the PIGX family.</text>
</comment>
<comment type="subcellular location">
    <subcellularLocation>
        <location evidence="11">Endoplasmic reticulum membrane</location>
        <topology evidence="11">Single-pass membrane protein</topology>
    </subcellularLocation>
    <subcellularLocation>
        <location evidence="1">Endoplasmic reticulum membrane</location>
        <topology evidence="1">Single-pass type III membrane protein</topology>
    </subcellularLocation>
</comment>
<dbReference type="PANTHER" id="PTHR28533">
    <property type="entry name" value="PROTEIN PBN1"/>
    <property type="match status" value="1"/>
</dbReference>
<evidence type="ECO:0000256" key="10">
    <source>
        <dbReference type="ARBA" id="ARBA00023180"/>
    </source>
</evidence>
<name>A0A8H8RSK6_9HELO</name>
<evidence type="ECO:0000256" key="4">
    <source>
        <dbReference type="ARBA" id="ARBA00020410"/>
    </source>
</evidence>
<dbReference type="Proteomes" id="UP000443090">
    <property type="component" value="Unassembled WGS sequence"/>
</dbReference>
<comment type="caution">
    <text evidence="12">The sequence shown here is derived from an EMBL/GenBank/DDBJ whole genome shotgun (WGS) entry which is preliminary data.</text>
</comment>
<dbReference type="SMART" id="SM00780">
    <property type="entry name" value="PIG-X"/>
    <property type="match status" value="1"/>
</dbReference>
<evidence type="ECO:0000256" key="9">
    <source>
        <dbReference type="ARBA" id="ARBA00023136"/>
    </source>
</evidence>
<dbReference type="InterPro" id="IPR013233">
    <property type="entry name" value="PIG-X/PBN1"/>
</dbReference>
<dbReference type="OrthoDB" id="5546453at2759"/>
<evidence type="ECO:0000256" key="2">
    <source>
        <dbReference type="ARBA" id="ARBA00004687"/>
    </source>
</evidence>
<keyword evidence="10" id="KW-0325">Glycoprotein</keyword>
<evidence type="ECO:0000256" key="7">
    <source>
        <dbReference type="ARBA" id="ARBA00022824"/>
    </source>
</evidence>
<dbReference type="GO" id="GO:0005789">
    <property type="term" value="C:endoplasmic reticulum membrane"/>
    <property type="evidence" value="ECO:0007669"/>
    <property type="project" value="UniProtKB-SubCell"/>
</dbReference>
<evidence type="ECO:0000256" key="3">
    <source>
        <dbReference type="ARBA" id="ARBA00010345"/>
    </source>
</evidence>
<evidence type="ECO:0000256" key="8">
    <source>
        <dbReference type="ARBA" id="ARBA00022989"/>
    </source>
</evidence>
<gene>
    <name evidence="12" type="primary">pbn1</name>
    <name evidence="12" type="ORF">LOCC1_G004892</name>
</gene>
<keyword evidence="6 11" id="KW-0812">Transmembrane</keyword>
<evidence type="ECO:0000256" key="5">
    <source>
        <dbReference type="ARBA" id="ARBA00022502"/>
    </source>
</evidence>
<evidence type="ECO:0000256" key="11">
    <source>
        <dbReference type="RuleBase" id="RU366056"/>
    </source>
</evidence>
<keyword evidence="9 11" id="KW-0472">Membrane</keyword>
<dbReference type="AlphaFoldDB" id="A0A8H8RSK6"/>
<reference evidence="12 13" key="1">
    <citation type="submission" date="2018-05" db="EMBL/GenBank/DDBJ databases">
        <title>Genome sequencing and assembly of the regulated plant pathogen Lachnellula willkommii and related sister species for the development of diagnostic species identification markers.</title>
        <authorList>
            <person name="Giroux E."/>
            <person name="Bilodeau G."/>
        </authorList>
    </citation>
    <scope>NUCLEOTIDE SEQUENCE [LARGE SCALE GENOMIC DNA]</scope>
    <source>
        <strain evidence="12 13">CBS 160.35</strain>
    </source>
</reference>
<keyword evidence="5 11" id="KW-0337">GPI-anchor biosynthesis</keyword>
<evidence type="ECO:0000256" key="6">
    <source>
        <dbReference type="ARBA" id="ARBA00022692"/>
    </source>
</evidence>
<dbReference type="InterPro" id="IPR042322">
    <property type="entry name" value="Pbn1"/>
</dbReference>
<dbReference type="UniPathway" id="UPA00196"/>
<sequence>MRQRITFIQQPQDSVDPKSLKVTKNDISTTGLKGAREDRVTFGFEELPQELYRVLKATHELHIRWVSESPYESIVPFVSRVSPGLHVFYTPQRNSNNSSLLCPALKKVFGEIDCISPEKSFTTLPIERFSHSSATQYYTPLPYLNTFIHYLINKLCAPSKDTTACLSRAELLHSASYLDIDFDTISHALSITGFWPAQTWSLSLPTTSSNRLEVGMLSIQTPQAPEELSLGGFLTVVGEDASPSPTLFSFPARHHPTSQSFTSTFLVPSGLHPTLQLRISGSAKPVDGAACALHAHLTLPKAVFADKYQFSDSLFLASKNLSALHYISPDVDLEAPAYTVPHWGSSLLLELSPPSVKEDVEWTAEVPLHLRYLAPSEGGTQEVHIPSPVLFWACTAEEGSKFTVNPFERVDLGYEGLFGPRTMFYHLDPEPEASTIPAAERDMHGSGGGGRLVNTLEVPVLDSQKSAYVELGTAAVVMAGFAWVCWCLWRVWRRGGYGRTRVAVMEKKKQ</sequence>
<evidence type="ECO:0000313" key="12">
    <source>
        <dbReference type="EMBL" id="TVY41032.1"/>
    </source>
</evidence>
<comment type="pathway">
    <text evidence="2 11">Glycolipid biosynthesis; glycosylphosphatidylinositol-anchor biosynthesis.</text>
</comment>
<comment type="function">
    <text evidence="11">Required for proper folding and/or the stability of a subset of proteins in the endoplasmic reticulum. Component of glycosylphosphatidylinositol-mannosyltransferase 1 which transfers the first of the 4 mannoses in the GPI-anchor precursors during GPI-anchor biosynthesis. Probably acts by stabilizing the mannosyltransferase GPI14.</text>
</comment>
<dbReference type="PANTHER" id="PTHR28533:SF1">
    <property type="entry name" value="PROTEIN PBN1"/>
    <property type="match status" value="1"/>
</dbReference>
<dbReference type="EMBL" id="QGMI01000417">
    <property type="protein sequence ID" value="TVY41032.1"/>
    <property type="molecule type" value="Genomic_DNA"/>
</dbReference>
<keyword evidence="13" id="KW-1185">Reference proteome</keyword>
<dbReference type="GO" id="GO:1990529">
    <property type="term" value="C:glycosylphosphatidylinositol-mannosyltransferase I complex"/>
    <property type="evidence" value="ECO:0007669"/>
    <property type="project" value="TreeGrafter"/>
</dbReference>
<accession>A0A8H8RSK6</accession>